<dbReference type="OrthoDB" id="10050452at2759"/>
<dbReference type="EMBL" id="CAJNOO010003088">
    <property type="protein sequence ID" value="CAF1317209.1"/>
    <property type="molecule type" value="Genomic_DNA"/>
</dbReference>
<feature type="compositionally biased region" description="Basic and acidic residues" evidence="1">
    <location>
        <begin position="223"/>
        <end position="239"/>
    </location>
</feature>
<name>A0A815EWR6_9BILA</name>
<organism evidence="2 3">
    <name type="scientific">Rotaria sordida</name>
    <dbReference type="NCBI Taxonomy" id="392033"/>
    <lineage>
        <taxon>Eukaryota</taxon>
        <taxon>Metazoa</taxon>
        <taxon>Spiralia</taxon>
        <taxon>Gnathifera</taxon>
        <taxon>Rotifera</taxon>
        <taxon>Eurotatoria</taxon>
        <taxon>Bdelloidea</taxon>
        <taxon>Philodinida</taxon>
        <taxon>Philodinidae</taxon>
        <taxon>Rotaria</taxon>
    </lineage>
</organism>
<protein>
    <submittedName>
        <fullName evidence="2">Uncharacterized protein</fullName>
    </submittedName>
</protein>
<comment type="caution">
    <text evidence="2">The sequence shown here is derived from an EMBL/GenBank/DDBJ whole genome shotgun (WGS) entry which is preliminary data.</text>
</comment>
<gene>
    <name evidence="2" type="ORF">RFH988_LOCUS30564</name>
</gene>
<reference evidence="2" key="1">
    <citation type="submission" date="2021-02" db="EMBL/GenBank/DDBJ databases">
        <authorList>
            <person name="Nowell W R."/>
        </authorList>
    </citation>
    <scope>NUCLEOTIDE SEQUENCE</scope>
</reference>
<proteinExistence type="predicted"/>
<dbReference type="AlphaFoldDB" id="A0A815EWR6"/>
<evidence type="ECO:0000256" key="1">
    <source>
        <dbReference type="SAM" id="MobiDB-lite"/>
    </source>
</evidence>
<evidence type="ECO:0000313" key="3">
    <source>
        <dbReference type="Proteomes" id="UP000663882"/>
    </source>
</evidence>
<sequence length="352" mass="40894">MDGMELKKGSLSSNTLFILLTAFDVQSIDIKARKRVAELYKLTDEITNASNEINEIYANKIYRKYRRLLAVNAKLKKQLRQYHCPDCKCIILSNGDVQQDRKEEQDYHDNDDSESSIIVAEDQEYQSKQKSSTSSLTSHSIIKRSRNNKNLRIICDIEDTENFDGNDSRFTKTTCDNNYNDCHEGDDGDNVNGSDTMNDENNEDKLFMTIDPYEFETTNDDNQSEHEIKEKADRDIDQNEEKDDETTRLPVILQNIIRQKAKKNNNAKSYLLQIPRYPALCEFLCDKSHTSFNRRPSGAQVRSLIVNHLSQHLANDVKMRMRLCDELREIHRSYMRTFMNNPHTSGTECIFS</sequence>
<accession>A0A815EWR6</accession>
<feature type="region of interest" description="Disordered" evidence="1">
    <location>
        <begin position="216"/>
        <end position="245"/>
    </location>
</feature>
<dbReference type="Proteomes" id="UP000663882">
    <property type="component" value="Unassembled WGS sequence"/>
</dbReference>
<evidence type="ECO:0000313" key="2">
    <source>
        <dbReference type="EMBL" id="CAF1317209.1"/>
    </source>
</evidence>